<feature type="transmembrane region" description="Helical" evidence="5">
    <location>
        <begin position="314"/>
        <end position="333"/>
    </location>
</feature>
<dbReference type="InterPro" id="IPR056739">
    <property type="entry name" value="NfeD_membrane"/>
</dbReference>
<dbReference type="Pfam" id="PF01957">
    <property type="entry name" value="NfeD"/>
    <property type="match status" value="1"/>
</dbReference>
<feature type="domain" description="NfeD integral membrane" evidence="7">
    <location>
        <begin position="245"/>
        <end position="367"/>
    </location>
</feature>
<keyword evidence="4 5" id="KW-0472">Membrane</keyword>
<dbReference type="InterPro" id="IPR052165">
    <property type="entry name" value="Membrane_assoc_protease"/>
</dbReference>
<dbReference type="InterPro" id="IPR056738">
    <property type="entry name" value="NfeD1b_N"/>
</dbReference>
<dbReference type="AlphaFoldDB" id="A0A381SXB4"/>
<dbReference type="Gene3D" id="2.40.50.140">
    <property type="entry name" value="Nucleic acid-binding proteins"/>
    <property type="match status" value="1"/>
</dbReference>
<accession>A0A381SXB4</accession>
<dbReference type="CDD" id="cd07020">
    <property type="entry name" value="Clp_protease_NfeD_1"/>
    <property type="match status" value="1"/>
</dbReference>
<feature type="transmembrane region" description="Helical" evidence="5">
    <location>
        <begin position="6"/>
        <end position="25"/>
    </location>
</feature>
<dbReference type="SUPFAM" id="SSF141322">
    <property type="entry name" value="NfeD domain-like"/>
    <property type="match status" value="1"/>
</dbReference>
<feature type="transmembrane region" description="Helical" evidence="5">
    <location>
        <begin position="262"/>
        <end position="284"/>
    </location>
</feature>
<evidence type="ECO:0000259" key="6">
    <source>
        <dbReference type="Pfam" id="PF01957"/>
    </source>
</evidence>
<dbReference type="PANTHER" id="PTHR33507:SF4">
    <property type="entry name" value="NODULATION COMPETITIVENESS PROTEIN NFED"/>
    <property type="match status" value="1"/>
</dbReference>
<name>A0A381SXB4_9ZZZZ</name>
<feature type="transmembrane region" description="Helical" evidence="5">
    <location>
        <begin position="345"/>
        <end position="371"/>
    </location>
</feature>
<dbReference type="GO" id="GO:0016020">
    <property type="term" value="C:membrane"/>
    <property type="evidence" value="ECO:0007669"/>
    <property type="project" value="UniProtKB-SubCell"/>
</dbReference>
<keyword evidence="2 5" id="KW-0812">Transmembrane</keyword>
<dbReference type="SUPFAM" id="SSF52096">
    <property type="entry name" value="ClpP/crotonase"/>
    <property type="match status" value="1"/>
</dbReference>
<evidence type="ECO:0000256" key="5">
    <source>
        <dbReference type="SAM" id="Phobius"/>
    </source>
</evidence>
<evidence type="ECO:0000256" key="2">
    <source>
        <dbReference type="ARBA" id="ARBA00022692"/>
    </source>
</evidence>
<evidence type="ECO:0000259" key="7">
    <source>
        <dbReference type="Pfam" id="PF24961"/>
    </source>
</evidence>
<dbReference type="EMBL" id="UINC01003518">
    <property type="protein sequence ID" value="SVA07037.1"/>
    <property type="molecule type" value="Genomic_DNA"/>
</dbReference>
<dbReference type="InterPro" id="IPR002810">
    <property type="entry name" value="NfeD-like_C"/>
</dbReference>
<dbReference type="Gene3D" id="3.90.226.10">
    <property type="entry name" value="2-enoyl-CoA Hydratase, Chain A, domain 1"/>
    <property type="match status" value="1"/>
</dbReference>
<feature type="domain" description="NfeD-like C-terminal" evidence="6">
    <location>
        <begin position="385"/>
        <end position="438"/>
    </location>
</feature>
<dbReference type="InterPro" id="IPR012340">
    <property type="entry name" value="NA-bd_OB-fold"/>
</dbReference>
<proteinExistence type="predicted"/>
<evidence type="ECO:0000256" key="4">
    <source>
        <dbReference type="ARBA" id="ARBA00023136"/>
    </source>
</evidence>
<dbReference type="Pfam" id="PF24961">
    <property type="entry name" value="NfeD_membrane"/>
    <property type="match status" value="1"/>
</dbReference>
<feature type="domain" description="NfeD1b N-terminal" evidence="8">
    <location>
        <begin position="37"/>
        <end position="173"/>
    </location>
</feature>
<reference evidence="9" key="1">
    <citation type="submission" date="2018-05" db="EMBL/GenBank/DDBJ databases">
        <authorList>
            <person name="Lanie J.A."/>
            <person name="Ng W.-L."/>
            <person name="Kazmierczak K.M."/>
            <person name="Andrzejewski T.M."/>
            <person name="Davidsen T.M."/>
            <person name="Wayne K.J."/>
            <person name="Tettelin H."/>
            <person name="Glass J.I."/>
            <person name="Rusch D."/>
            <person name="Podicherti R."/>
            <person name="Tsui H.-C.T."/>
            <person name="Winkler M.E."/>
        </authorList>
    </citation>
    <scope>NUCLEOTIDE SEQUENCE</scope>
</reference>
<dbReference type="Pfam" id="PF25145">
    <property type="entry name" value="NfeD1b_N"/>
    <property type="match status" value="1"/>
</dbReference>
<organism evidence="9">
    <name type="scientific">marine metagenome</name>
    <dbReference type="NCBI Taxonomy" id="408172"/>
    <lineage>
        <taxon>unclassified sequences</taxon>
        <taxon>metagenomes</taxon>
        <taxon>ecological metagenomes</taxon>
    </lineage>
</organism>
<evidence type="ECO:0000256" key="1">
    <source>
        <dbReference type="ARBA" id="ARBA00004141"/>
    </source>
</evidence>
<dbReference type="InterPro" id="IPR029045">
    <property type="entry name" value="ClpP/crotonase-like_dom_sf"/>
</dbReference>
<evidence type="ECO:0000313" key="9">
    <source>
        <dbReference type="EMBL" id="SVA07037.1"/>
    </source>
</evidence>
<dbReference type="PANTHER" id="PTHR33507">
    <property type="entry name" value="INNER MEMBRANE PROTEIN YBBJ"/>
    <property type="match status" value="1"/>
</dbReference>
<sequence length="445" mass="47047">MSKLQLVAHISISIVFTLAILSHYIGYASTKNDLMVLKVNGPIKPSTADYLERMIAKAESNESPGILIELNTPGGMLDATRRIVSSFLDSNVPIITYVSPSGARAGSAGTFLVAASHIAAMAPTTNIGAASPVLSDGSDLNKTLASKATQDTAALMRSIAETRGRNVKALEATVLNAKAYSSEEALEAHIIDYIAEDRDQLLTILDGETVETKSGSKTISTASMNLYEGKRNWKEKFLDAVGDPNITFILLTIGSIALTIEFVSPGILVGGFVGLLATALAFVGMGQLPVNWFAMVLILAALILFVIETQGAGIGLFAIGGTICFALGGFLLYGDFGDNPLQGNIFTLSMWLLGLVILVLSVLVFFLILALRDSIARGSPSNYSTLIGSEGIVKTTLNPNGTVLVGSEMWSATSLSNLKIDSGRSVVVSNYDGVQLIVSEKPEEF</sequence>
<evidence type="ECO:0000259" key="8">
    <source>
        <dbReference type="Pfam" id="PF25145"/>
    </source>
</evidence>
<feature type="transmembrane region" description="Helical" evidence="5">
    <location>
        <begin position="290"/>
        <end position="307"/>
    </location>
</feature>
<gene>
    <name evidence="9" type="ORF">METZ01_LOCUS59891</name>
</gene>
<protein>
    <submittedName>
        <fullName evidence="9">Uncharacterized protein</fullName>
    </submittedName>
</protein>
<keyword evidence="3 5" id="KW-1133">Transmembrane helix</keyword>
<evidence type="ECO:0000256" key="3">
    <source>
        <dbReference type="ARBA" id="ARBA00022989"/>
    </source>
</evidence>
<comment type="subcellular location">
    <subcellularLocation>
        <location evidence="1">Membrane</location>
        <topology evidence="1">Multi-pass membrane protein</topology>
    </subcellularLocation>
</comment>